<dbReference type="KEGG" id="mbr:MONBRDRAFT_30713"/>
<dbReference type="Pfam" id="PF00027">
    <property type="entry name" value="cNMP_binding"/>
    <property type="match status" value="1"/>
</dbReference>
<dbReference type="PROSITE" id="PS50042">
    <property type="entry name" value="CNMP_BINDING_3"/>
    <property type="match status" value="1"/>
</dbReference>
<dbReference type="SUPFAM" id="SSF51206">
    <property type="entry name" value="cAMP-binding domain-like"/>
    <property type="match status" value="1"/>
</dbReference>
<evidence type="ECO:0000313" key="6">
    <source>
        <dbReference type="Proteomes" id="UP000001357"/>
    </source>
</evidence>
<dbReference type="Gene3D" id="2.60.120.10">
    <property type="entry name" value="Jelly Rolls"/>
    <property type="match status" value="1"/>
</dbReference>
<evidence type="ECO:0000256" key="3">
    <source>
        <dbReference type="SAM" id="SignalP"/>
    </source>
</evidence>
<feature type="compositionally biased region" description="Polar residues" evidence="1">
    <location>
        <begin position="1216"/>
        <end position="1234"/>
    </location>
</feature>
<sequence>MAMAGFAGARVTAVLLLSLICALGFESARAASCQTYDEAGAVRCRSLESYTETRDMVTAEQCQALCDNTNACVIATLITTTIDGQTHKRCLVGPDCVLQSDEAAVSRRCTARSLVGVPINFTHPRAVLMRGPDVAVYDNKRAPFSTELVDAFASNLFNFTLAGRLNKVSAPSEQYQSQIILDLGSQTNGLALGIDTDFDDRRGKVIAGLCLETKYIGPALPVPALNQWFDFWFTVRAIPTSVRGTVDIEMSLQLDDKIDSVRVPSLAFKAWSDSNKGGFNSGYPFHASRSVCHFHSTKLLDLSDSTVVDPTIGLQLFLDDYVLADRSKDNSRAGVFARPLPVKPPLNTIRPYASELAADVSVRDASWTMATAVRLAFTREETPLFEFWNNEEIIRVVLSGSQLHIGPKGREETGNKIPISWSDVHERRSVPIILACTREGSAATEPAQPLELRVSNVRYVLKQEMKCSSLNRMGILLRYVDPTSPLYMEEEVGLRLFASKIASLLPQDNTRAAASPENLVNSTNALATLVAPSDLDVVVPAGPVALEIELPFNDLLHDTRALPLFAIQDTIGLYIDGASRLMIDVCGKDSQSISATYAVDLMGADSAHNALLRISILPLDVDTSYGSRLVATINGDVRLDVPVPGRFTSGGTLRQMSFGGGSGGTPFCGKQEPKVFDGTLPLFGTDVAVVDHLALPPLSEVLHQTWPDTLSVVATDVMVFVWKCDSKRQREGGAEEGTEIELRPSSSLCVFSSLSLTKLSLTKLSLTKLSLAKLSLAKLSQTQTLSLSFYFNLSLQLSLALSLQFSPVSHHSLNLFHRLTHSLPERTPSHFDILLIRICLVGGFLFLIINAFTGLPLEPDVFISTSWPDGTIFLDLIIWSVVTGSFHVIAIWIHLRDERQLKLDDNEEPIWRYFYRRAGMPRTEFRMAFEKGDFVRYKAGDIIVAENDSLHHLHLLVDGLVEFQSAYNDREGDARTLHSGDLFDLEIANLFGVRIGFESDGFRARAVTNCLLVRWPFEAVQSMAAGPPALASYWRSLVLYQVAAELNRTHLDASDLPSDSHGHLEDPDILSGGRSRDFTEPLKDHELPPPTTFKSILQWLWRSASPFPPPGLRHNTLPTSGQMASQRLVEMRTRLAELDKMHASNEQPFTSVWTGGARESQNAALMRRVTSRLKRAQSKNKPEHPDDDAKETGQIVHDLALALSRNSETPPADANETVQETSLSASEQPASTNQKSVKRKVSVKSTRRVSTQSAIL</sequence>
<dbReference type="InterPro" id="IPR018490">
    <property type="entry name" value="cNMP-bd_dom_sf"/>
</dbReference>
<feature type="compositionally biased region" description="Basic residues" evidence="1">
    <location>
        <begin position="1236"/>
        <end position="1247"/>
    </location>
</feature>
<feature type="region of interest" description="Disordered" evidence="1">
    <location>
        <begin position="1052"/>
        <end position="1087"/>
    </location>
</feature>
<dbReference type="PANTHER" id="PTHR45598">
    <property type="entry name" value="PROTEIN CBG11839-RELATED"/>
    <property type="match status" value="1"/>
</dbReference>
<keyword evidence="2" id="KW-0812">Transmembrane</keyword>
<organism evidence="5 6">
    <name type="scientific">Monosiga brevicollis</name>
    <name type="common">Choanoflagellate</name>
    <dbReference type="NCBI Taxonomy" id="81824"/>
    <lineage>
        <taxon>Eukaryota</taxon>
        <taxon>Choanoflagellata</taxon>
        <taxon>Craspedida</taxon>
        <taxon>Salpingoecidae</taxon>
        <taxon>Monosiga</taxon>
    </lineage>
</organism>
<dbReference type="InterPro" id="IPR000595">
    <property type="entry name" value="cNMP-bd_dom"/>
</dbReference>
<keyword evidence="2" id="KW-0472">Membrane</keyword>
<keyword evidence="3" id="KW-0732">Signal</keyword>
<dbReference type="RefSeq" id="XP_001742052.1">
    <property type="nucleotide sequence ID" value="XM_001742000.1"/>
</dbReference>
<accession>A9UNR4</accession>
<evidence type="ECO:0000256" key="2">
    <source>
        <dbReference type="SAM" id="Phobius"/>
    </source>
</evidence>
<feature type="region of interest" description="Disordered" evidence="1">
    <location>
        <begin position="1205"/>
        <end position="1256"/>
    </location>
</feature>
<keyword evidence="6" id="KW-1185">Reference proteome</keyword>
<dbReference type="InParanoid" id="A9UNR4"/>
<feature type="transmembrane region" description="Helical" evidence="2">
    <location>
        <begin position="872"/>
        <end position="893"/>
    </location>
</feature>
<feature type="transmembrane region" description="Helical" evidence="2">
    <location>
        <begin position="831"/>
        <end position="852"/>
    </location>
</feature>
<dbReference type="AlphaFoldDB" id="A9UNR4"/>
<evidence type="ECO:0000313" key="5">
    <source>
        <dbReference type="EMBL" id="EDQ92290.1"/>
    </source>
</evidence>
<gene>
    <name evidence="5" type="ORF">MONBRDRAFT_30713</name>
</gene>
<feature type="compositionally biased region" description="Basic and acidic residues" evidence="1">
    <location>
        <begin position="1052"/>
        <end position="1066"/>
    </location>
</feature>
<dbReference type="EMBL" id="CH991543">
    <property type="protein sequence ID" value="EDQ92290.1"/>
    <property type="molecule type" value="Genomic_DNA"/>
</dbReference>
<dbReference type="GeneID" id="5887944"/>
<evidence type="ECO:0000259" key="4">
    <source>
        <dbReference type="PROSITE" id="PS50042"/>
    </source>
</evidence>
<feature type="chain" id="PRO_5002742262" description="Cyclic nucleotide-binding domain-containing protein" evidence="3">
    <location>
        <begin position="31"/>
        <end position="1256"/>
    </location>
</feature>
<name>A9UNR4_MONBE</name>
<reference evidence="5 6" key="1">
    <citation type="journal article" date="2008" name="Nature">
        <title>The genome of the choanoflagellate Monosiga brevicollis and the origin of metazoans.</title>
        <authorList>
            <consortium name="JGI Sequencing"/>
            <person name="King N."/>
            <person name="Westbrook M.J."/>
            <person name="Young S.L."/>
            <person name="Kuo A."/>
            <person name="Abedin M."/>
            <person name="Chapman J."/>
            <person name="Fairclough S."/>
            <person name="Hellsten U."/>
            <person name="Isogai Y."/>
            <person name="Letunic I."/>
            <person name="Marr M."/>
            <person name="Pincus D."/>
            <person name="Putnam N."/>
            <person name="Rokas A."/>
            <person name="Wright K.J."/>
            <person name="Zuzow R."/>
            <person name="Dirks W."/>
            <person name="Good M."/>
            <person name="Goodstein D."/>
            <person name="Lemons D."/>
            <person name="Li W."/>
            <person name="Lyons J.B."/>
            <person name="Morris A."/>
            <person name="Nichols S."/>
            <person name="Richter D.J."/>
            <person name="Salamov A."/>
            <person name="Bork P."/>
            <person name="Lim W.A."/>
            <person name="Manning G."/>
            <person name="Miller W.T."/>
            <person name="McGinnis W."/>
            <person name="Shapiro H."/>
            <person name="Tjian R."/>
            <person name="Grigoriev I.V."/>
            <person name="Rokhsar D."/>
        </authorList>
    </citation>
    <scope>NUCLEOTIDE SEQUENCE [LARGE SCALE GENOMIC DNA]</scope>
    <source>
        <strain evidence="6">MX1 / ATCC 50154</strain>
    </source>
</reference>
<keyword evidence="2" id="KW-1133">Transmembrane helix</keyword>
<protein>
    <recommendedName>
        <fullName evidence="4">Cyclic nucleotide-binding domain-containing protein</fullName>
    </recommendedName>
</protein>
<feature type="region of interest" description="Disordered" evidence="1">
    <location>
        <begin position="1171"/>
        <end position="1192"/>
    </location>
</feature>
<dbReference type="Proteomes" id="UP000001357">
    <property type="component" value="Unassembled WGS sequence"/>
</dbReference>
<dbReference type="InterPro" id="IPR014710">
    <property type="entry name" value="RmlC-like_jellyroll"/>
</dbReference>
<dbReference type="CDD" id="cd00038">
    <property type="entry name" value="CAP_ED"/>
    <property type="match status" value="1"/>
</dbReference>
<feature type="domain" description="Cyclic nucleotide-binding" evidence="4">
    <location>
        <begin position="937"/>
        <end position="983"/>
    </location>
</feature>
<proteinExistence type="predicted"/>
<dbReference type="PANTHER" id="PTHR45598:SF1">
    <property type="entry name" value="4FE-4S FERREDOXIN-TYPE DOMAIN-CONTAINING PROTEIN"/>
    <property type="match status" value="1"/>
</dbReference>
<feature type="compositionally biased region" description="Basic and acidic residues" evidence="1">
    <location>
        <begin position="1074"/>
        <end position="1087"/>
    </location>
</feature>
<evidence type="ECO:0000256" key="1">
    <source>
        <dbReference type="SAM" id="MobiDB-lite"/>
    </source>
</evidence>
<dbReference type="eggNOG" id="ENOG502S2FF">
    <property type="taxonomic scope" value="Eukaryota"/>
</dbReference>
<feature type="signal peptide" evidence="3">
    <location>
        <begin position="1"/>
        <end position="30"/>
    </location>
</feature>